<evidence type="ECO:0000313" key="4">
    <source>
        <dbReference type="EMBL" id="HIY22413.1"/>
    </source>
</evidence>
<feature type="region of interest" description="Disordered" evidence="2">
    <location>
        <begin position="24"/>
        <end position="52"/>
    </location>
</feature>
<dbReference type="AlphaFoldDB" id="A0A9D2C015"/>
<protein>
    <submittedName>
        <fullName evidence="4">ABC transporter substrate-binding protein</fullName>
    </submittedName>
</protein>
<reference evidence="4" key="1">
    <citation type="journal article" date="2021" name="PeerJ">
        <title>Extensive microbial diversity within the chicken gut microbiome revealed by metagenomics and culture.</title>
        <authorList>
            <person name="Gilroy R."/>
            <person name="Ravi A."/>
            <person name="Getino M."/>
            <person name="Pursley I."/>
            <person name="Horton D.L."/>
            <person name="Alikhan N.F."/>
            <person name="Baker D."/>
            <person name="Gharbi K."/>
            <person name="Hall N."/>
            <person name="Watson M."/>
            <person name="Adriaenssens E.M."/>
            <person name="Foster-Nyarko E."/>
            <person name="Jarju S."/>
            <person name="Secka A."/>
            <person name="Antonio M."/>
            <person name="Oren A."/>
            <person name="Chaudhuri R.R."/>
            <person name="La Ragione R."/>
            <person name="Hildebrand F."/>
            <person name="Pallen M.J."/>
        </authorList>
    </citation>
    <scope>NUCLEOTIDE SEQUENCE</scope>
    <source>
        <strain evidence="4">ChiBcec16_6824</strain>
    </source>
</reference>
<dbReference type="GO" id="GO:0030975">
    <property type="term" value="F:thiamine binding"/>
    <property type="evidence" value="ECO:0007669"/>
    <property type="project" value="TreeGrafter"/>
</dbReference>
<gene>
    <name evidence="4" type="ORF">H9841_11010</name>
</gene>
<dbReference type="GO" id="GO:0030288">
    <property type="term" value="C:outer membrane-bounded periplasmic space"/>
    <property type="evidence" value="ECO:0007669"/>
    <property type="project" value="TreeGrafter"/>
</dbReference>
<sequence length="366" mass="38999">MKKPLASLLAALLLVSASGCQSATDSPSPSQAAQPSASPAAQTEEAAWSSEHYNESMKGTTINLYGVTDAIIPVLDAFYEDTGIKVENLTLKNGEILQRIANEKEAGTVIADVWFTGGADAFISAADSGLLTAYQSPEAADIADDMKDVTGYWTGTSLTVVNWVVNTEVISELGIEVPTQWDDLLQPELKGLVSMPDPASSGTAYNTVSAILQTRGEEAGWEYLDQLIQQVPYFTARGSDPANNVIAGEAAVGINAGTGNKSLEEDYPQVELVYPTDGTGWWPQPVGILEGCSHPEEAKVFIDWLLSDRGLEEVGKAQNAMLVKDDVPAPDGIMALSEIALFPTDFKANAADRDAILEQWAEKVGN</sequence>
<feature type="chain" id="PRO_5038503475" evidence="3">
    <location>
        <begin position="24"/>
        <end position="366"/>
    </location>
</feature>
<name>A0A9D2C015_9FIRM</name>
<dbReference type="PIRSF" id="PIRSF002825">
    <property type="entry name" value="CfbpA"/>
    <property type="match status" value="1"/>
</dbReference>
<keyword evidence="1 3" id="KW-0732">Signal</keyword>
<reference evidence="4" key="2">
    <citation type="submission" date="2021-04" db="EMBL/GenBank/DDBJ databases">
        <authorList>
            <person name="Gilroy R."/>
        </authorList>
    </citation>
    <scope>NUCLEOTIDE SEQUENCE</scope>
    <source>
        <strain evidence="4">ChiBcec16_6824</strain>
    </source>
</reference>
<dbReference type="GO" id="GO:0030976">
    <property type="term" value="F:thiamine pyrophosphate binding"/>
    <property type="evidence" value="ECO:0007669"/>
    <property type="project" value="TreeGrafter"/>
</dbReference>
<organism evidence="4 5">
    <name type="scientific">Candidatus Flavonifractor merdigallinarum</name>
    <dbReference type="NCBI Taxonomy" id="2838589"/>
    <lineage>
        <taxon>Bacteria</taxon>
        <taxon>Bacillati</taxon>
        <taxon>Bacillota</taxon>
        <taxon>Clostridia</taxon>
        <taxon>Eubacteriales</taxon>
        <taxon>Oscillospiraceae</taxon>
        <taxon>Flavonifractor</taxon>
    </lineage>
</organism>
<evidence type="ECO:0000256" key="3">
    <source>
        <dbReference type="SAM" id="SignalP"/>
    </source>
</evidence>
<dbReference type="CDD" id="cd13544">
    <property type="entry name" value="PBP2_Fbp_like_1"/>
    <property type="match status" value="1"/>
</dbReference>
<dbReference type="Pfam" id="PF13343">
    <property type="entry name" value="SBP_bac_6"/>
    <property type="match status" value="1"/>
</dbReference>
<dbReference type="PROSITE" id="PS51257">
    <property type="entry name" value="PROKAR_LIPOPROTEIN"/>
    <property type="match status" value="1"/>
</dbReference>
<dbReference type="PANTHER" id="PTHR30006">
    <property type="entry name" value="THIAMINE-BINDING PERIPLASMIC PROTEIN-RELATED"/>
    <property type="match status" value="1"/>
</dbReference>
<evidence type="ECO:0000256" key="1">
    <source>
        <dbReference type="ARBA" id="ARBA00022729"/>
    </source>
</evidence>
<dbReference type="EMBL" id="DXDX01000199">
    <property type="protein sequence ID" value="HIY22413.1"/>
    <property type="molecule type" value="Genomic_DNA"/>
</dbReference>
<dbReference type="SUPFAM" id="SSF53850">
    <property type="entry name" value="Periplasmic binding protein-like II"/>
    <property type="match status" value="1"/>
</dbReference>
<dbReference type="Gene3D" id="3.40.190.10">
    <property type="entry name" value="Periplasmic binding protein-like II"/>
    <property type="match status" value="2"/>
</dbReference>
<evidence type="ECO:0000313" key="5">
    <source>
        <dbReference type="Proteomes" id="UP000823868"/>
    </source>
</evidence>
<dbReference type="InterPro" id="IPR026045">
    <property type="entry name" value="Ferric-bd"/>
</dbReference>
<comment type="caution">
    <text evidence="4">The sequence shown here is derived from an EMBL/GenBank/DDBJ whole genome shotgun (WGS) entry which is preliminary data.</text>
</comment>
<evidence type="ECO:0000256" key="2">
    <source>
        <dbReference type="SAM" id="MobiDB-lite"/>
    </source>
</evidence>
<dbReference type="Proteomes" id="UP000823868">
    <property type="component" value="Unassembled WGS sequence"/>
</dbReference>
<dbReference type="GO" id="GO:0015888">
    <property type="term" value="P:thiamine transport"/>
    <property type="evidence" value="ECO:0007669"/>
    <property type="project" value="TreeGrafter"/>
</dbReference>
<feature type="signal peptide" evidence="3">
    <location>
        <begin position="1"/>
        <end position="23"/>
    </location>
</feature>
<proteinExistence type="predicted"/>
<accession>A0A9D2C015</accession>
<dbReference type="PANTHER" id="PTHR30006:SF2">
    <property type="entry name" value="ABC TRANSPORTER SUBSTRATE-BINDING PROTEIN"/>
    <property type="match status" value="1"/>
</dbReference>
<feature type="compositionally biased region" description="Low complexity" evidence="2">
    <location>
        <begin position="24"/>
        <end position="42"/>
    </location>
</feature>